<proteinExistence type="predicted"/>
<reference evidence="1" key="1">
    <citation type="submission" date="2020-11" db="EMBL/GenBank/DDBJ databases">
        <authorList>
            <person name="Tran Van P."/>
        </authorList>
    </citation>
    <scope>NUCLEOTIDE SEQUENCE</scope>
</reference>
<protein>
    <submittedName>
        <fullName evidence="1">Uncharacterized protein</fullName>
    </submittedName>
</protein>
<dbReference type="EMBL" id="OD016235">
    <property type="protein sequence ID" value="CAD7418223.1"/>
    <property type="molecule type" value="Genomic_DNA"/>
</dbReference>
<sequence length="82" mass="9291">MVSPPKRAIKTKQLLHVRTDSANICGYKVPSTLSALEVTILRVPESRFADVLDHATPIFLRDEPLSHCFQPCTTGRRERAFR</sequence>
<accession>A0A7R9HEI5</accession>
<dbReference type="AlphaFoldDB" id="A0A7R9HEI5"/>
<name>A0A7R9HEI5_TIMPO</name>
<organism evidence="1">
    <name type="scientific">Timema poppense</name>
    <name type="common">Walking stick</name>
    <dbReference type="NCBI Taxonomy" id="170557"/>
    <lineage>
        <taxon>Eukaryota</taxon>
        <taxon>Metazoa</taxon>
        <taxon>Ecdysozoa</taxon>
        <taxon>Arthropoda</taxon>
        <taxon>Hexapoda</taxon>
        <taxon>Insecta</taxon>
        <taxon>Pterygota</taxon>
        <taxon>Neoptera</taxon>
        <taxon>Polyneoptera</taxon>
        <taxon>Phasmatodea</taxon>
        <taxon>Timematodea</taxon>
        <taxon>Timematoidea</taxon>
        <taxon>Timematidae</taxon>
        <taxon>Timema</taxon>
    </lineage>
</organism>
<gene>
    <name evidence="1" type="ORF">TPSB3V08_LOCUS12272</name>
</gene>
<evidence type="ECO:0000313" key="1">
    <source>
        <dbReference type="EMBL" id="CAD7418223.1"/>
    </source>
</evidence>